<evidence type="ECO:0000313" key="7">
    <source>
        <dbReference type="Proteomes" id="UP000277864"/>
    </source>
</evidence>
<feature type="active site" description="Proton acceptor" evidence="4">
    <location>
        <position position="120"/>
    </location>
</feature>
<dbReference type="SUPFAM" id="SSF52467">
    <property type="entry name" value="DHS-like NAD/FAD-binding domain"/>
    <property type="match status" value="1"/>
</dbReference>
<dbReference type="EC" id="2.3.1.286" evidence="1"/>
<feature type="binding site" evidence="4">
    <location>
        <position position="128"/>
    </location>
    <ligand>
        <name>Zn(2+)</name>
        <dbReference type="ChEBI" id="CHEBI:29105"/>
    </ligand>
</feature>
<evidence type="ECO:0000256" key="3">
    <source>
        <dbReference type="ARBA" id="ARBA00023027"/>
    </source>
</evidence>
<dbReference type="GO" id="GO:0070403">
    <property type="term" value="F:NAD+ binding"/>
    <property type="evidence" value="ECO:0007669"/>
    <property type="project" value="InterPro"/>
</dbReference>
<dbReference type="GO" id="GO:0017136">
    <property type="term" value="F:histone deacetylase activity, NAD-dependent"/>
    <property type="evidence" value="ECO:0007669"/>
    <property type="project" value="TreeGrafter"/>
</dbReference>
<organism evidence="6 7">
    <name type="scientific">Vagococcus humatus</name>
    <dbReference type="NCBI Taxonomy" id="1889241"/>
    <lineage>
        <taxon>Bacteria</taxon>
        <taxon>Bacillati</taxon>
        <taxon>Bacillota</taxon>
        <taxon>Bacilli</taxon>
        <taxon>Lactobacillales</taxon>
        <taxon>Enterococcaceae</taxon>
        <taxon>Vagococcus</taxon>
    </lineage>
</organism>
<dbReference type="PROSITE" id="PS50305">
    <property type="entry name" value="SIRTUIN"/>
    <property type="match status" value="1"/>
</dbReference>
<dbReference type="OrthoDB" id="9800582at2"/>
<dbReference type="InterPro" id="IPR003000">
    <property type="entry name" value="Sirtuin"/>
</dbReference>
<dbReference type="RefSeq" id="WP_125944044.1">
    <property type="nucleotide sequence ID" value="NZ_PXZH01000008.1"/>
</dbReference>
<dbReference type="GO" id="GO:0046872">
    <property type="term" value="F:metal ion binding"/>
    <property type="evidence" value="ECO:0007669"/>
    <property type="project" value="UniProtKB-KW"/>
</dbReference>
<feature type="binding site" evidence="4">
    <location>
        <position position="149"/>
    </location>
    <ligand>
        <name>Zn(2+)</name>
        <dbReference type="ChEBI" id="CHEBI:29105"/>
    </ligand>
</feature>
<accession>A0A3R9YD81</accession>
<keyword evidence="4" id="KW-0479">Metal-binding</keyword>
<dbReference type="Gene3D" id="3.30.1600.10">
    <property type="entry name" value="SIR2/SIRT2 'Small Domain"/>
    <property type="match status" value="1"/>
</dbReference>
<proteinExistence type="predicted"/>
<dbReference type="InterPro" id="IPR026591">
    <property type="entry name" value="Sirtuin_cat_small_dom_sf"/>
</dbReference>
<comment type="caution">
    <text evidence="6">The sequence shown here is derived from an EMBL/GenBank/DDBJ whole genome shotgun (WGS) entry which is preliminary data.</text>
</comment>
<keyword evidence="2" id="KW-0808">Transferase</keyword>
<feature type="domain" description="Deacetylase sirtuin-type" evidence="5">
    <location>
        <begin position="1"/>
        <end position="235"/>
    </location>
</feature>
<dbReference type="InterPro" id="IPR026590">
    <property type="entry name" value="Ssirtuin_cat_dom"/>
</dbReference>
<dbReference type="InterPro" id="IPR050134">
    <property type="entry name" value="NAD-dep_sirtuin_deacylases"/>
</dbReference>
<evidence type="ECO:0000259" key="5">
    <source>
        <dbReference type="PROSITE" id="PS50305"/>
    </source>
</evidence>
<protein>
    <recommendedName>
        <fullName evidence="1">protein acetyllysine N-acetyltransferase</fullName>
        <ecNumber evidence="1">2.3.1.286</ecNumber>
    </recommendedName>
</protein>
<dbReference type="Proteomes" id="UP000277864">
    <property type="component" value="Unassembled WGS sequence"/>
</dbReference>
<dbReference type="Pfam" id="PF02146">
    <property type="entry name" value="SIR2"/>
    <property type="match status" value="1"/>
</dbReference>
<feature type="binding site" evidence="4">
    <location>
        <position position="146"/>
    </location>
    <ligand>
        <name>Zn(2+)</name>
        <dbReference type="ChEBI" id="CHEBI:29105"/>
    </ligand>
</feature>
<keyword evidence="3" id="KW-0520">NAD</keyword>
<reference evidence="6 7" key="1">
    <citation type="submission" date="2018-03" db="EMBL/GenBank/DDBJ databases">
        <authorList>
            <person name="Gulvik C.A."/>
        </authorList>
    </citation>
    <scope>NUCLEOTIDE SEQUENCE [LARGE SCALE GENOMIC DNA]</scope>
    <source>
        <strain evidence="6 7">JCM 31581</strain>
    </source>
</reference>
<dbReference type="PANTHER" id="PTHR11085:SF4">
    <property type="entry name" value="NAD-DEPENDENT PROTEIN DEACYLASE"/>
    <property type="match status" value="1"/>
</dbReference>
<gene>
    <name evidence="6" type="ORF">C7P63_10155</name>
</gene>
<keyword evidence="7" id="KW-1185">Reference proteome</keyword>
<keyword evidence="4" id="KW-0862">Zinc</keyword>
<dbReference type="NCBIfam" id="NF001752">
    <property type="entry name" value="PRK00481.1-1"/>
    <property type="match status" value="1"/>
</dbReference>
<dbReference type="AlphaFoldDB" id="A0A3R9YD81"/>
<feature type="binding site" evidence="4">
    <location>
        <position position="131"/>
    </location>
    <ligand>
        <name>Zn(2+)</name>
        <dbReference type="ChEBI" id="CHEBI:29105"/>
    </ligand>
</feature>
<sequence>MTNLRQQALDSIRQANHLVFLTGAGVSTPSGVPDYRSLSGVYTKTGMAQPEYLLSHTCFLREQDLFYQFVKQLYHPQARPNSVHLKMAQLEKEKPDTWVISQNIDQLHRKAGSQQVVDFHGSLYDVYCSKCYQQVDAWTYLEDNQHAGCGGILRPNIVLYEEGLEEMAIYQSQQVLKAADVIVIAGTSFKVSPFCQLIYYKSPDSQVIVVNQDDVYLSVPYTMIQEDVVSFFKDI</sequence>
<name>A0A3R9YD81_9ENTE</name>
<dbReference type="InterPro" id="IPR029035">
    <property type="entry name" value="DHS-like_NAD/FAD-binding_dom"/>
</dbReference>
<evidence type="ECO:0000256" key="1">
    <source>
        <dbReference type="ARBA" id="ARBA00012928"/>
    </source>
</evidence>
<dbReference type="PANTHER" id="PTHR11085">
    <property type="entry name" value="NAD-DEPENDENT PROTEIN DEACYLASE SIRTUIN-5, MITOCHONDRIAL-RELATED"/>
    <property type="match status" value="1"/>
</dbReference>
<dbReference type="Gene3D" id="3.40.50.1220">
    <property type="entry name" value="TPP-binding domain"/>
    <property type="match status" value="1"/>
</dbReference>
<evidence type="ECO:0000313" key="6">
    <source>
        <dbReference type="EMBL" id="RST88564.1"/>
    </source>
</evidence>
<dbReference type="EMBL" id="PXZH01000008">
    <property type="protein sequence ID" value="RST88564.1"/>
    <property type="molecule type" value="Genomic_DNA"/>
</dbReference>
<evidence type="ECO:0000256" key="4">
    <source>
        <dbReference type="PROSITE-ProRule" id="PRU00236"/>
    </source>
</evidence>
<evidence type="ECO:0000256" key="2">
    <source>
        <dbReference type="ARBA" id="ARBA00022679"/>
    </source>
</evidence>